<keyword evidence="5 10" id="KW-0732">Signal</keyword>
<sequence>MIKLFISKIKYYCAIVVLLTLQSCANFEQHNPLVGNIKTAVSPNIWPKFNNGSLFQEITPVNYGYQALFEDHRPHNIGDTVTVVLQENISASNSSFSDISRHGHTNLGMKINPGQWNSIFGLNFNDDATGLDAIGGNNFHGIGNNSAKNHFTGLITATVQSVLPNGNLRIIGKKQVSINNGTEFIRFSGVINPNNINKNNFIISTNIADARIEYFSRGNINHVQKMGWFQRLLLKISPI</sequence>
<dbReference type="InterPro" id="IPR000527">
    <property type="entry name" value="Flag_Lring"/>
</dbReference>
<dbReference type="GO" id="GO:0003774">
    <property type="term" value="F:cytoskeletal motor activity"/>
    <property type="evidence" value="ECO:0007669"/>
    <property type="project" value="InterPro"/>
</dbReference>
<feature type="chain" id="PRO_5025522014" description="Flagellar L-ring protein" evidence="11">
    <location>
        <begin position="26"/>
        <end position="239"/>
    </location>
</feature>
<evidence type="ECO:0000256" key="1">
    <source>
        <dbReference type="ARBA" id="ARBA00002591"/>
    </source>
</evidence>
<comment type="subunit">
    <text evidence="4 10">The basal body constitutes a major portion of the flagellar organelle and consists of four rings (L,P,S, and M) mounted on a central rod.</text>
</comment>
<proteinExistence type="inferred from homology"/>
<dbReference type="GO" id="GO:0071973">
    <property type="term" value="P:bacterial-type flagellum-dependent cell motility"/>
    <property type="evidence" value="ECO:0007669"/>
    <property type="project" value="InterPro"/>
</dbReference>
<evidence type="ECO:0000256" key="6">
    <source>
        <dbReference type="ARBA" id="ARBA00023136"/>
    </source>
</evidence>
<reference evidence="12 13" key="1">
    <citation type="submission" date="2020-01" db="EMBL/GenBank/DDBJ databases">
        <title>Complete genome of Buchnera aphidicola isolated from Chaitophorus populeti.</title>
        <authorList>
            <person name="Park J."/>
            <person name="Xi H."/>
        </authorList>
    </citation>
    <scope>NUCLEOTIDE SEQUENCE [LARGE SCALE GENOMIC DNA]</scope>
    <source>
        <strain evidence="12 13">UsonBac</strain>
    </source>
</reference>
<evidence type="ECO:0000256" key="11">
    <source>
        <dbReference type="SAM" id="SignalP"/>
    </source>
</evidence>
<feature type="signal peptide" evidence="11">
    <location>
        <begin position="1"/>
        <end position="25"/>
    </location>
</feature>
<dbReference type="Pfam" id="PF02107">
    <property type="entry name" value="FlgH"/>
    <property type="match status" value="1"/>
</dbReference>
<dbReference type="PROSITE" id="PS51257">
    <property type="entry name" value="PROKAR_LIPOPROTEIN"/>
    <property type="match status" value="1"/>
</dbReference>
<evidence type="ECO:0000256" key="8">
    <source>
        <dbReference type="ARBA" id="ARBA00023143"/>
    </source>
</evidence>
<accession>A0A6C1F6F7</accession>
<evidence type="ECO:0000256" key="2">
    <source>
        <dbReference type="ARBA" id="ARBA00004635"/>
    </source>
</evidence>
<gene>
    <name evidence="10 12" type="primary">flgH</name>
    <name evidence="12" type="ORF">GUU85_01610</name>
</gene>
<dbReference type="PRINTS" id="PR01008">
    <property type="entry name" value="FLGLRINGFLGH"/>
</dbReference>
<dbReference type="PANTHER" id="PTHR34933">
    <property type="entry name" value="FLAGELLAR L-RING PROTEIN"/>
    <property type="match status" value="1"/>
</dbReference>
<evidence type="ECO:0000256" key="9">
    <source>
        <dbReference type="ARBA" id="ARBA00023288"/>
    </source>
</evidence>
<evidence type="ECO:0000256" key="7">
    <source>
        <dbReference type="ARBA" id="ARBA00023139"/>
    </source>
</evidence>
<name>A0A6C1F6F7_BUCUN</name>
<keyword evidence="12" id="KW-0969">Cilium</keyword>
<organism evidence="12 13">
    <name type="scientific">Buchnera aphidicola subsp. Uroleucon sonchi</name>
    <dbReference type="NCBI Taxonomy" id="118118"/>
    <lineage>
        <taxon>Bacteria</taxon>
        <taxon>Pseudomonadati</taxon>
        <taxon>Pseudomonadota</taxon>
        <taxon>Gammaproteobacteria</taxon>
        <taxon>Enterobacterales</taxon>
        <taxon>Erwiniaceae</taxon>
        <taxon>Buchnera</taxon>
    </lineage>
</organism>
<evidence type="ECO:0000256" key="3">
    <source>
        <dbReference type="ARBA" id="ARBA00006929"/>
    </source>
</evidence>
<evidence type="ECO:0000256" key="4">
    <source>
        <dbReference type="ARBA" id="ARBA00011439"/>
    </source>
</evidence>
<evidence type="ECO:0000256" key="5">
    <source>
        <dbReference type="ARBA" id="ARBA00022729"/>
    </source>
</evidence>
<dbReference type="GO" id="GO:0009427">
    <property type="term" value="C:bacterial-type flagellum basal body, distal rod, L ring"/>
    <property type="evidence" value="ECO:0007669"/>
    <property type="project" value="InterPro"/>
</dbReference>
<evidence type="ECO:0000256" key="10">
    <source>
        <dbReference type="HAMAP-Rule" id="MF_00415"/>
    </source>
</evidence>
<keyword evidence="9 10" id="KW-0449">Lipoprotein</keyword>
<evidence type="ECO:0000313" key="12">
    <source>
        <dbReference type="EMBL" id="QIE02051.1"/>
    </source>
</evidence>
<dbReference type="Proteomes" id="UP000502958">
    <property type="component" value="Chromosome"/>
</dbReference>
<keyword evidence="12" id="KW-0966">Cell projection</keyword>
<dbReference type="PANTHER" id="PTHR34933:SF3">
    <property type="entry name" value="FLAGELLAR L-RING PROTEIN"/>
    <property type="match status" value="1"/>
</dbReference>
<dbReference type="GO" id="GO:0009279">
    <property type="term" value="C:cell outer membrane"/>
    <property type="evidence" value="ECO:0007669"/>
    <property type="project" value="UniProtKB-SubCell"/>
</dbReference>
<keyword evidence="8 10" id="KW-0975">Bacterial flagellum</keyword>
<dbReference type="HAMAP" id="MF_00415">
    <property type="entry name" value="FlgH"/>
    <property type="match status" value="1"/>
</dbReference>
<comment type="similarity">
    <text evidence="3 10">Belongs to the FlgH family.</text>
</comment>
<comment type="subcellular location">
    <subcellularLocation>
        <location evidence="10">Cell outer membrane</location>
        <topology evidence="10">Lipid-anchor</topology>
    </subcellularLocation>
    <subcellularLocation>
        <location evidence="10">Bacterial flagellum basal body</location>
    </subcellularLocation>
    <subcellularLocation>
        <location evidence="2">Membrane</location>
        <topology evidence="2">Lipid-anchor</topology>
    </subcellularLocation>
</comment>
<keyword evidence="7" id="KW-0564">Palmitate</keyword>
<evidence type="ECO:0000313" key="13">
    <source>
        <dbReference type="Proteomes" id="UP000502958"/>
    </source>
</evidence>
<keyword evidence="10" id="KW-0998">Cell outer membrane</keyword>
<keyword evidence="12" id="KW-0282">Flagellum</keyword>
<keyword evidence="6 10" id="KW-0472">Membrane</keyword>
<dbReference type="AlphaFoldDB" id="A0A6C1F6F7"/>
<comment type="function">
    <text evidence="1 10">Assembles around the rod to form the L-ring and probably protects the motor/basal body from shearing forces during rotation.</text>
</comment>
<protein>
    <recommendedName>
        <fullName evidence="10">Flagellar L-ring protein</fullName>
    </recommendedName>
    <alternativeName>
        <fullName evidence="10">Basal body L-ring protein</fullName>
    </alternativeName>
</protein>
<dbReference type="RefSeq" id="WP_163119330.1">
    <property type="nucleotide sequence ID" value="NZ_CP047588.1"/>
</dbReference>
<dbReference type="EMBL" id="CP047588">
    <property type="protein sequence ID" value="QIE02051.1"/>
    <property type="molecule type" value="Genomic_DNA"/>
</dbReference>